<organism evidence="2 3">
    <name type="scientific">Calycomorphotria hydatis</name>
    <dbReference type="NCBI Taxonomy" id="2528027"/>
    <lineage>
        <taxon>Bacteria</taxon>
        <taxon>Pseudomonadati</taxon>
        <taxon>Planctomycetota</taxon>
        <taxon>Planctomycetia</taxon>
        <taxon>Planctomycetales</taxon>
        <taxon>Planctomycetaceae</taxon>
        <taxon>Calycomorphotria</taxon>
    </lineage>
</organism>
<dbReference type="EMBL" id="CP036316">
    <property type="protein sequence ID" value="QDT65388.1"/>
    <property type="molecule type" value="Genomic_DNA"/>
</dbReference>
<dbReference type="RefSeq" id="WP_145263339.1">
    <property type="nucleotide sequence ID" value="NZ_CP036316.1"/>
</dbReference>
<evidence type="ECO:0000313" key="3">
    <source>
        <dbReference type="Proteomes" id="UP000319976"/>
    </source>
</evidence>
<sequence length="1346" mass="152806">MNDVTSRDHSPENLSVADAARTVLGYLNYSSGTAERSVYVAMNRLFQEWSPSRWSNVDKHLRAELVKLSATSDAFRNHEQANRVLTATFDQLLPAYHRYHRDLLFHVSEKTEVSPFYLVRFLEAVVTQLGTAGENETGKSPTISTEACIDSLNDFVGYRPCAVLENDRQCEVYPHERFQPLPLYLKDVGIANNDLTELVDAALQLCRDTPEPMLLTAYFDISRLDELAIDLRAHDHIHPVNKRTNYPFGEWDPDEIDNSGYYRRFIIRKVILDALIAWLAGRESADLSQEDRLFDAAGVLGGTILMASAISGSGPTAHDSTTSLTTLLPEVAQLRDQFYEWLMSIAPESQQARLMRELEQYRQPFGRVRQYLNLFLAEYGARQVQSQHVAIQYARLGYPNAAREMAERIPTAASRIECELRCKLSEGRQAVTSGDIDQARECFRESHELLIRGIECGALIDPWNILGFQAHFPLFAAREDGIPDHRAETILNLVELTLDLAGEITTESAARGVEQADFLEQFQNLADWWDKFATTVVDDLPSVSGQDHYESSVAAAQILAAWRQAGASSGDLSFWRDRVEVLQSPRSFGRVVQAVLAHGDQTAATGLLMQWLDRVDSVGAESGDHSLFELVQRLFQKILLPGDSEEISIEARWERVRRFFDFLEANAGEFWSVPKFDEFETTPIESPSAEEADDIDTLFAAAYEGVVFRDTSDDGNEGELMDDRSIPPTEDAEFDAAAIRLEPRLKFLGALARMWQETAAEFIGLEGKQGVAARQHLTEWFERSNSLSKGLRQLAKSVEQRAIQAKVGDQDANVALDIALQAKMQLLHQISGPTIECDMASHMLRAIVGKKKDKLSKFLGYLLRGDIFGTKRTLPKLLIEMENEDLLYVSLDHGGRFDKVVSARSTQRLLRFLVVELPRLGLVRECRSVLQAAFEMERQSRPDGPAITEFDRLYRVGLDECFAAAFRTVDLNTPMLSSSRLRPNQHKSAKRSHKKRPDRATPARYHDASRAQQLINVTGLIVDSFAKLWLRHGRTMRLSAVEAFLDEKLWDRTKKFIVEYGADLLHARLMTVSNLRAILHEGVPAFIDQLLEEDLLGIGENLADGIRQEKLTRKHVTELLELIFTTVLDELDRFVEYNTTTTQSDYGDKFDRFLDLLRLEARYERDQWNLLPMMLAHHELSKHRMTRVASRWGELLKSRTASMADAHWRELQELERKYAMRLPTISDHISERFVRPLIIDRLLALVPAAAAHQTDPGQAERVFEQLAKYIDAYLEMSPGSSVDLPEWLLKLEQQVDTTLAGEQHRHGPFTLRREPVELRLRQLLKQLDRSTTRRAPAPKQGPRLAL</sequence>
<dbReference type="OrthoDB" id="220607at2"/>
<feature type="region of interest" description="Disordered" evidence="1">
    <location>
        <begin position="977"/>
        <end position="1006"/>
    </location>
</feature>
<reference evidence="2 3" key="1">
    <citation type="submission" date="2019-02" db="EMBL/GenBank/DDBJ databases">
        <title>Deep-cultivation of Planctomycetes and their phenomic and genomic characterization uncovers novel biology.</title>
        <authorList>
            <person name="Wiegand S."/>
            <person name="Jogler M."/>
            <person name="Boedeker C."/>
            <person name="Pinto D."/>
            <person name="Vollmers J."/>
            <person name="Rivas-Marin E."/>
            <person name="Kohn T."/>
            <person name="Peeters S.H."/>
            <person name="Heuer A."/>
            <person name="Rast P."/>
            <person name="Oberbeckmann S."/>
            <person name="Bunk B."/>
            <person name="Jeske O."/>
            <person name="Meyerdierks A."/>
            <person name="Storesund J.E."/>
            <person name="Kallscheuer N."/>
            <person name="Luecker S."/>
            <person name="Lage O.M."/>
            <person name="Pohl T."/>
            <person name="Merkel B.J."/>
            <person name="Hornburger P."/>
            <person name="Mueller R.-W."/>
            <person name="Bruemmer F."/>
            <person name="Labrenz M."/>
            <person name="Spormann A.M."/>
            <person name="Op den Camp H."/>
            <person name="Overmann J."/>
            <person name="Amann R."/>
            <person name="Jetten M.S.M."/>
            <person name="Mascher T."/>
            <person name="Medema M.H."/>
            <person name="Devos D.P."/>
            <person name="Kaster A.-K."/>
            <person name="Ovreas L."/>
            <person name="Rohde M."/>
            <person name="Galperin M.Y."/>
            <person name="Jogler C."/>
        </authorList>
    </citation>
    <scope>NUCLEOTIDE SEQUENCE [LARGE SCALE GENOMIC DNA]</scope>
    <source>
        <strain evidence="2 3">V22</strain>
    </source>
</reference>
<feature type="compositionally biased region" description="Basic residues" evidence="1">
    <location>
        <begin position="983"/>
        <end position="997"/>
    </location>
</feature>
<dbReference type="KEGG" id="chya:V22_26410"/>
<name>A0A517TAI7_9PLAN</name>
<proteinExistence type="predicted"/>
<keyword evidence="3" id="KW-1185">Reference proteome</keyword>
<evidence type="ECO:0000256" key="1">
    <source>
        <dbReference type="SAM" id="MobiDB-lite"/>
    </source>
</evidence>
<gene>
    <name evidence="2" type="ORF">V22_26410</name>
</gene>
<dbReference type="Proteomes" id="UP000319976">
    <property type="component" value="Chromosome"/>
</dbReference>
<evidence type="ECO:0000313" key="2">
    <source>
        <dbReference type="EMBL" id="QDT65388.1"/>
    </source>
</evidence>
<protein>
    <submittedName>
        <fullName evidence="2">Uncharacterized protein</fullName>
    </submittedName>
</protein>
<accession>A0A517TAI7</accession>